<keyword evidence="3" id="KW-1185">Reference proteome</keyword>
<dbReference type="Proteomes" id="UP000001072">
    <property type="component" value="Unassembled WGS sequence"/>
</dbReference>
<name>F4SDV1_MELLP</name>
<dbReference type="VEuPathDB" id="FungiDB:MELLADRAFT_114535"/>
<dbReference type="InParanoid" id="F4SDV1"/>
<feature type="signal peptide" evidence="1">
    <location>
        <begin position="1"/>
        <end position="22"/>
    </location>
</feature>
<dbReference type="EMBL" id="GL883299">
    <property type="protein sequence ID" value="EGF97177.1"/>
    <property type="molecule type" value="Genomic_DNA"/>
</dbReference>
<dbReference type="AlphaFoldDB" id="F4SDV1"/>
<accession>F4SDV1</accession>
<evidence type="ECO:0000256" key="1">
    <source>
        <dbReference type="SAM" id="SignalP"/>
    </source>
</evidence>
<feature type="chain" id="PRO_5003322167" evidence="1">
    <location>
        <begin position="23"/>
        <end position="130"/>
    </location>
</feature>
<dbReference type="KEGG" id="mlr:MELLADRAFT_114535"/>
<dbReference type="RefSeq" id="XP_007419555.1">
    <property type="nucleotide sequence ID" value="XM_007419493.1"/>
</dbReference>
<evidence type="ECO:0000313" key="2">
    <source>
        <dbReference type="EMBL" id="EGF97177.1"/>
    </source>
</evidence>
<evidence type="ECO:0000313" key="3">
    <source>
        <dbReference type="Proteomes" id="UP000001072"/>
    </source>
</evidence>
<sequence>MSFKHLIFLLIIQLSFFKFSITSKHKCSNEFTFKKGETKGLCKDSNQIDHRCVRSSCGYEKKRYVPIDGCTLYGTKAPKTNPTQQQCEQYQFPSLYDNQQILCYNGAGVSFLCPGIPGKSPSLVCSTCDD</sequence>
<reference evidence="3" key="1">
    <citation type="journal article" date="2011" name="Proc. Natl. Acad. Sci. U.S.A.">
        <title>Obligate biotrophy features unraveled by the genomic analysis of rust fungi.</title>
        <authorList>
            <person name="Duplessis S."/>
            <person name="Cuomo C.A."/>
            <person name="Lin Y.-C."/>
            <person name="Aerts A."/>
            <person name="Tisserant E."/>
            <person name="Veneault-Fourrey C."/>
            <person name="Joly D.L."/>
            <person name="Hacquard S."/>
            <person name="Amselem J."/>
            <person name="Cantarel B.L."/>
            <person name="Chiu R."/>
            <person name="Coutinho P.M."/>
            <person name="Feau N."/>
            <person name="Field M."/>
            <person name="Frey P."/>
            <person name="Gelhaye E."/>
            <person name="Goldberg J."/>
            <person name="Grabherr M.G."/>
            <person name="Kodira C.D."/>
            <person name="Kohler A."/>
            <person name="Kuees U."/>
            <person name="Lindquist E.A."/>
            <person name="Lucas S.M."/>
            <person name="Mago R."/>
            <person name="Mauceli E."/>
            <person name="Morin E."/>
            <person name="Murat C."/>
            <person name="Pangilinan J.L."/>
            <person name="Park R."/>
            <person name="Pearson M."/>
            <person name="Quesneville H."/>
            <person name="Rouhier N."/>
            <person name="Sakthikumar S."/>
            <person name="Salamov A.A."/>
            <person name="Schmutz J."/>
            <person name="Selles B."/>
            <person name="Shapiro H."/>
            <person name="Tanguay P."/>
            <person name="Tuskan G.A."/>
            <person name="Henrissat B."/>
            <person name="Van de Peer Y."/>
            <person name="Rouze P."/>
            <person name="Ellis J.G."/>
            <person name="Dodds P.N."/>
            <person name="Schein J.E."/>
            <person name="Zhong S."/>
            <person name="Hamelin R.C."/>
            <person name="Grigoriev I.V."/>
            <person name="Szabo L.J."/>
            <person name="Martin F."/>
        </authorList>
    </citation>
    <scope>NUCLEOTIDE SEQUENCE [LARGE SCALE GENOMIC DNA]</scope>
    <source>
        <strain evidence="3">98AG31 / pathotype 3-4-7</strain>
    </source>
</reference>
<dbReference type="OrthoDB" id="10340009at2759"/>
<dbReference type="GeneID" id="18925380"/>
<dbReference type="HOGENOM" id="CLU_150810_1_0_1"/>
<keyword evidence="1" id="KW-0732">Signal</keyword>
<organism evidence="3">
    <name type="scientific">Melampsora larici-populina (strain 98AG31 / pathotype 3-4-7)</name>
    <name type="common">Poplar leaf rust fungus</name>
    <dbReference type="NCBI Taxonomy" id="747676"/>
    <lineage>
        <taxon>Eukaryota</taxon>
        <taxon>Fungi</taxon>
        <taxon>Dikarya</taxon>
        <taxon>Basidiomycota</taxon>
        <taxon>Pucciniomycotina</taxon>
        <taxon>Pucciniomycetes</taxon>
        <taxon>Pucciniales</taxon>
        <taxon>Melampsoraceae</taxon>
        <taxon>Melampsora</taxon>
    </lineage>
</organism>
<gene>
    <name evidence="2" type="ORF">MELLADRAFT_114535</name>
</gene>
<proteinExistence type="predicted"/>
<protein>
    <submittedName>
        <fullName evidence="2">Secreted protein</fullName>
    </submittedName>
</protein>